<protein>
    <submittedName>
        <fullName evidence="2">Uncharacterized protein</fullName>
    </submittedName>
</protein>
<feature type="transmembrane region" description="Helical" evidence="1">
    <location>
        <begin position="821"/>
        <end position="841"/>
    </location>
</feature>
<evidence type="ECO:0000313" key="2">
    <source>
        <dbReference type="EMBL" id="KNZ55174.1"/>
    </source>
</evidence>
<evidence type="ECO:0000313" key="3">
    <source>
        <dbReference type="Proteomes" id="UP000037035"/>
    </source>
</evidence>
<dbReference type="VEuPathDB" id="FungiDB:VP01_2747g2"/>
<feature type="transmembrane region" description="Helical" evidence="1">
    <location>
        <begin position="788"/>
        <end position="809"/>
    </location>
</feature>
<organism evidence="2 3">
    <name type="scientific">Puccinia sorghi</name>
    <dbReference type="NCBI Taxonomy" id="27349"/>
    <lineage>
        <taxon>Eukaryota</taxon>
        <taxon>Fungi</taxon>
        <taxon>Dikarya</taxon>
        <taxon>Basidiomycota</taxon>
        <taxon>Pucciniomycotina</taxon>
        <taxon>Pucciniomycetes</taxon>
        <taxon>Pucciniales</taxon>
        <taxon>Pucciniaceae</taxon>
        <taxon>Puccinia</taxon>
    </lineage>
</organism>
<accession>A0A0L6V348</accession>
<dbReference type="AlphaFoldDB" id="A0A0L6V348"/>
<reference evidence="2 3" key="1">
    <citation type="submission" date="2015-08" db="EMBL/GenBank/DDBJ databases">
        <title>Next Generation Sequencing and Analysis of the Genome of Puccinia sorghi L Schw, the Causal Agent of Maize Common Rust.</title>
        <authorList>
            <person name="Rochi L."/>
            <person name="Burguener G."/>
            <person name="Darino M."/>
            <person name="Turjanski A."/>
            <person name="Kreff E."/>
            <person name="Dieguez M.J."/>
            <person name="Sacco F."/>
        </authorList>
    </citation>
    <scope>NUCLEOTIDE SEQUENCE [LARGE SCALE GENOMIC DNA]</scope>
    <source>
        <strain evidence="2 3">RO10H11247</strain>
    </source>
</reference>
<keyword evidence="1" id="KW-0472">Membrane</keyword>
<dbReference type="EMBL" id="LAVV01007665">
    <property type="protein sequence ID" value="KNZ55174.1"/>
    <property type="molecule type" value="Genomic_DNA"/>
</dbReference>
<keyword evidence="3" id="KW-1185">Reference proteome</keyword>
<dbReference type="Proteomes" id="UP000037035">
    <property type="component" value="Unassembled WGS sequence"/>
</dbReference>
<name>A0A0L6V348_9BASI</name>
<gene>
    <name evidence="2" type="ORF">VP01_2747g2</name>
</gene>
<proteinExistence type="predicted"/>
<sequence>MVKYNIEKEAKLWVKGCLVQALPTGTINNMIEEGHCWYSLGLRKKSAGTTDEYKLKKGYCSSLCDTTQVKLINHSKTCPKYSKHSKKYLLHFFSRSLINHYHPHNTHITKPTQTYNQQSTNTLSFRPMQFILVDFPYPSILVYFPHLTTLFDRLVFHGFSRPAQITHSGLLYLFFSFAPSSPAAGIRFYTFISVTQYYSFKIIETYYNPDTITQSLYKSTPNSTTPPFHLSNPKPPPNNSINTINHAELFPKQITENCVQLNYQKGFLPSYSSADAFDIQKFQQRFWCYSHLSPQLIQPSFDAQSLCRLQSDCATTSTHANREFSKPLFCSVCALYFPPCLFNLVCGLILEKIMVLQQRQEQYLKEKNVTRCRKSENDQRNTRLLFKETCPQPDHVLPFLDKIEDQFFHSTASPPFPLSYFPGPPCVISHVPNLIIGQIRNTLLLCVFSFSSLSFSTKIWDSIIWNWLLFGTSEEQYQVRCSTRAQWKASRNSRLNPTPLCGCGCLIGDSSTRHIDTDCTRCKVPEKKRLNPAVWIFFHHCLIVAPLKPYSKEGTEDPILSYSCSFFVSKLRSHPDGDSMDTLSFFGKTKYNLNKLWLIGYRTMEFRNEEEKERNSTVFTPPSFLIPHRYSLQNDAHPCIYLHQSIHCCNGCPLSMSLVFISTGYHSWCFQVLSQQCHNSCFFKNPLSINQSELLINLNCIPINPKLVDKKWEDQKLDILIKKFNKREFWSSLCSHVSSVPINPHSCYPPPLHFLSFHQVFDAHPLLHPQLMTPCSSVTNCNASFHQYFVGAVFLLQIYNACYLPLLFYNALSIFIMHVIFHCYFTMPCPYVSFFITYAYMSLSALPHVELLLFSIYSGHWPVAIQPSSRSLIS</sequence>
<evidence type="ECO:0000256" key="1">
    <source>
        <dbReference type="SAM" id="Phobius"/>
    </source>
</evidence>
<keyword evidence="1" id="KW-1133">Transmembrane helix</keyword>
<keyword evidence="1" id="KW-0812">Transmembrane</keyword>
<comment type="caution">
    <text evidence="2">The sequence shown here is derived from an EMBL/GenBank/DDBJ whole genome shotgun (WGS) entry which is preliminary data.</text>
</comment>